<dbReference type="InterPro" id="IPR051322">
    <property type="entry name" value="AA_ABC_Transporter_Permease"/>
</dbReference>
<keyword evidence="4 7" id="KW-0812">Transmembrane</keyword>
<evidence type="ECO:0000256" key="6">
    <source>
        <dbReference type="ARBA" id="ARBA00023136"/>
    </source>
</evidence>
<evidence type="ECO:0000256" key="7">
    <source>
        <dbReference type="RuleBase" id="RU363032"/>
    </source>
</evidence>
<feature type="domain" description="ABC transmembrane type-1" evidence="8">
    <location>
        <begin position="18"/>
        <end position="213"/>
    </location>
</feature>
<dbReference type="PANTHER" id="PTHR30450">
    <property type="entry name" value="ABC TRANSPORTER PERMEASE"/>
    <property type="match status" value="1"/>
</dbReference>
<dbReference type="Pfam" id="PF00528">
    <property type="entry name" value="BPD_transp_1"/>
    <property type="match status" value="1"/>
</dbReference>
<proteinExistence type="inferred from homology"/>
<dbReference type="InterPro" id="IPR035906">
    <property type="entry name" value="MetI-like_sf"/>
</dbReference>
<feature type="transmembrane region" description="Helical" evidence="7">
    <location>
        <begin position="151"/>
        <end position="173"/>
    </location>
</feature>
<reference evidence="9 10" key="1">
    <citation type="submission" date="2019-01" db="EMBL/GenBank/DDBJ databases">
        <authorList>
            <consortium name="Pathogen Informatics"/>
        </authorList>
    </citation>
    <scope>NUCLEOTIDE SEQUENCE [LARGE SCALE GENOMIC DNA]</scope>
    <source>
        <strain evidence="9 10">NCTC10172</strain>
    </source>
</reference>
<dbReference type="Gene3D" id="1.10.3720.10">
    <property type="entry name" value="MetI-like"/>
    <property type="match status" value="1"/>
</dbReference>
<evidence type="ECO:0000256" key="4">
    <source>
        <dbReference type="ARBA" id="ARBA00022692"/>
    </source>
</evidence>
<keyword evidence="6 7" id="KW-0472">Membrane</keyword>
<accession>A0A449BLM1</accession>
<organism evidence="9 10">
    <name type="scientific">Acholeplasma hippikon</name>
    <dbReference type="NCBI Taxonomy" id="264636"/>
    <lineage>
        <taxon>Bacteria</taxon>
        <taxon>Bacillati</taxon>
        <taxon>Mycoplasmatota</taxon>
        <taxon>Mollicutes</taxon>
        <taxon>Acholeplasmatales</taxon>
        <taxon>Acholeplasmataceae</taxon>
        <taxon>Acholeplasma</taxon>
    </lineage>
</organism>
<dbReference type="EMBL" id="LR215050">
    <property type="protein sequence ID" value="VEU83340.1"/>
    <property type="molecule type" value="Genomic_DNA"/>
</dbReference>
<feature type="transmembrane region" description="Helical" evidence="7">
    <location>
        <begin position="59"/>
        <end position="85"/>
    </location>
</feature>
<dbReference type="GO" id="GO:0048473">
    <property type="term" value="P:D-methionine transmembrane transport"/>
    <property type="evidence" value="ECO:0007669"/>
    <property type="project" value="TreeGrafter"/>
</dbReference>
<comment type="similarity">
    <text evidence="7">Belongs to the binding-protein-dependent transport system permease family.</text>
</comment>
<dbReference type="InterPro" id="IPR000515">
    <property type="entry name" value="MetI-like"/>
</dbReference>
<dbReference type="PANTHER" id="PTHR30450:SF1">
    <property type="entry name" value="D-METHIONINE TRANSPORT SYSTEM PERMEASE PROTEIN METI-RELATED"/>
    <property type="match status" value="1"/>
</dbReference>
<feature type="transmembrane region" description="Helical" evidence="7">
    <location>
        <begin position="193"/>
        <end position="217"/>
    </location>
</feature>
<sequence length="233" mass="25847">MKMFDLTSTQIDKLIKASYETIILLGSSALISIPLGTIVGFILALYGKNRIYENKFVSYILSVLVSIVRSIPFILLMVLIIPFTYEFFKTSYGFIPSLISLSIIGIATVSRLVEQAIVDINPNIYNVAKTMGATKFQLFTKFIYVEAKSSIILGYTSSLVSLLAYSSVVYVIGGGGLGHTAIVEGYNDPWGKSMMWASTILMIILVQVIQILGSLLASHLDKKKRGRIWKNYF</sequence>
<dbReference type="SUPFAM" id="SSF161098">
    <property type="entry name" value="MetI-like"/>
    <property type="match status" value="1"/>
</dbReference>
<dbReference type="GO" id="GO:0005886">
    <property type="term" value="C:plasma membrane"/>
    <property type="evidence" value="ECO:0007669"/>
    <property type="project" value="UniProtKB-SubCell"/>
</dbReference>
<evidence type="ECO:0000256" key="1">
    <source>
        <dbReference type="ARBA" id="ARBA00004651"/>
    </source>
</evidence>
<evidence type="ECO:0000313" key="10">
    <source>
        <dbReference type="Proteomes" id="UP000290909"/>
    </source>
</evidence>
<name>A0A449BLM1_9MOLU</name>
<keyword evidence="3" id="KW-1003">Cell membrane</keyword>
<dbReference type="KEGG" id="ahk:NCTC10172_01416"/>
<evidence type="ECO:0000259" key="8">
    <source>
        <dbReference type="PROSITE" id="PS50928"/>
    </source>
</evidence>
<keyword evidence="5 7" id="KW-1133">Transmembrane helix</keyword>
<protein>
    <submittedName>
        <fullName evidence="9">Methionine import system permease protein MetP</fullName>
    </submittedName>
</protein>
<dbReference type="AlphaFoldDB" id="A0A449BLM1"/>
<evidence type="ECO:0000256" key="2">
    <source>
        <dbReference type="ARBA" id="ARBA00022448"/>
    </source>
</evidence>
<dbReference type="Proteomes" id="UP000290909">
    <property type="component" value="Chromosome"/>
</dbReference>
<evidence type="ECO:0000313" key="9">
    <source>
        <dbReference type="EMBL" id="VEU83340.1"/>
    </source>
</evidence>
<dbReference type="CDD" id="cd06261">
    <property type="entry name" value="TM_PBP2"/>
    <property type="match status" value="1"/>
</dbReference>
<dbReference type="STRING" id="1408416.GCA_000702765_00579"/>
<evidence type="ECO:0000256" key="3">
    <source>
        <dbReference type="ARBA" id="ARBA00022475"/>
    </source>
</evidence>
<evidence type="ECO:0000256" key="5">
    <source>
        <dbReference type="ARBA" id="ARBA00022989"/>
    </source>
</evidence>
<gene>
    <name evidence="9" type="primary">metP</name>
    <name evidence="9" type="ORF">NCTC10172_01416</name>
</gene>
<dbReference type="PROSITE" id="PS50928">
    <property type="entry name" value="ABC_TM1"/>
    <property type="match status" value="1"/>
</dbReference>
<comment type="subcellular location">
    <subcellularLocation>
        <location evidence="1 7">Cell membrane</location>
        <topology evidence="1 7">Multi-pass membrane protein</topology>
    </subcellularLocation>
</comment>
<feature type="transmembrane region" description="Helical" evidence="7">
    <location>
        <begin position="22"/>
        <end position="47"/>
    </location>
</feature>
<keyword evidence="2 7" id="KW-0813">Transport</keyword>
<keyword evidence="10" id="KW-1185">Reference proteome</keyword>
<feature type="transmembrane region" description="Helical" evidence="7">
    <location>
        <begin position="91"/>
        <end position="113"/>
    </location>
</feature>